<sequence length="72" mass="8567">MDKEDAEKFYDVIRMIYNDPQKQNQNQSGRGKEVSSEMVFEQLEKLGRLRESGILTDAEFTEQKRKLLEQLR</sequence>
<reference evidence="2 3" key="1">
    <citation type="submission" date="2018-06" db="EMBL/GenBank/DDBJ databases">
        <title>Novel Chryseobacterium species.</title>
        <authorList>
            <person name="Newman J."/>
            <person name="Hugo C."/>
            <person name="Oosthuizen L."/>
            <person name="Charimba G."/>
        </authorList>
    </citation>
    <scope>NUCLEOTIDE SEQUENCE [LARGE SCALE GENOMIC DNA]</scope>
    <source>
        <strain evidence="2 3">7_F195</strain>
    </source>
</reference>
<comment type="caution">
    <text evidence="2">The sequence shown here is derived from an EMBL/GenBank/DDBJ whole genome shotgun (WGS) entry which is preliminary data.</text>
</comment>
<keyword evidence="3" id="KW-1185">Reference proteome</keyword>
<organism evidence="2 3">
    <name type="scientific">Chryseobacterium pennipullorum</name>
    <dbReference type="NCBI Taxonomy" id="2258963"/>
    <lineage>
        <taxon>Bacteria</taxon>
        <taxon>Pseudomonadati</taxon>
        <taxon>Bacteroidota</taxon>
        <taxon>Flavobacteriia</taxon>
        <taxon>Flavobacteriales</taxon>
        <taxon>Weeksellaceae</taxon>
        <taxon>Chryseobacterium group</taxon>
        <taxon>Chryseobacterium</taxon>
    </lineage>
</organism>
<name>A0A3D9B9H9_9FLAO</name>
<evidence type="ECO:0000313" key="3">
    <source>
        <dbReference type="Proteomes" id="UP000256257"/>
    </source>
</evidence>
<proteinExistence type="predicted"/>
<accession>A0A3D9B9H9</accession>
<dbReference type="EMBL" id="QNVV01000001">
    <property type="protein sequence ID" value="REC50414.1"/>
    <property type="molecule type" value="Genomic_DNA"/>
</dbReference>
<gene>
    <name evidence="2" type="ORF">DRF67_00725</name>
</gene>
<evidence type="ECO:0000259" key="1">
    <source>
        <dbReference type="Pfam" id="PF09851"/>
    </source>
</evidence>
<dbReference type="InterPro" id="IPR018649">
    <property type="entry name" value="SHOCT"/>
</dbReference>
<feature type="domain" description="SHOCT" evidence="1">
    <location>
        <begin position="41"/>
        <end position="68"/>
    </location>
</feature>
<evidence type="ECO:0000313" key="2">
    <source>
        <dbReference type="EMBL" id="REC50414.1"/>
    </source>
</evidence>
<protein>
    <recommendedName>
        <fullName evidence="1">SHOCT domain-containing protein</fullName>
    </recommendedName>
</protein>
<dbReference type="AlphaFoldDB" id="A0A3D9B9H9"/>
<dbReference type="Proteomes" id="UP000256257">
    <property type="component" value="Unassembled WGS sequence"/>
</dbReference>
<dbReference type="OrthoDB" id="4710479at2"/>
<dbReference type="Pfam" id="PF09851">
    <property type="entry name" value="SHOCT"/>
    <property type="match status" value="1"/>
</dbReference>